<dbReference type="AlphaFoldDB" id="A0A382DX47"/>
<protein>
    <submittedName>
        <fullName evidence="1">Uncharacterized protein</fullName>
    </submittedName>
</protein>
<proteinExistence type="predicted"/>
<dbReference type="EMBL" id="UINC01041267">
    <property type="protein sequence ID" value="SVB42301.1"/>
    <property type="molecule type" value="Genomic_DNA"/>
</dbReference>
<reference evidence="1" key="1">
    <citation type="submission" date="2018-05" db="EMBL/GenBank/DDBJ databases">
        <authorList>
            <person name="Lanie J.A."/>
            <person name="Ng W.-L."/>
            <person name="Kazmierczak K.M."/>
            <person name="Andrzejewski T.M."/>
            <person name="Davidsen T.M."/>
            <person name="Wayne K.J."/>
            <person name="Tettelin H."/>
            <person name="Glass J.I."/>
            <person name="Rusch D."/>
            <person name="Podicherti R."/>
            <person name="Tsui H.-C.T."/>
            <person name="Winkler M.E."/>
        </authorList>
    </citation>
    <scope>NUCLEOTIDE SEQUENCE</scope>
</reference>
<feature type="non-terminal residue" evidence="1">
    <location>
        <position position="80"/>
    </location>
</feature>
<evidence type="ECO:0000313" key="1">
    <source>
        <dbReference type="EMBL" id="SVB42301.1"/>
    </source>
</evidence>
<accession>A0A382DX47</accession>
<organism evidence="1">
    <name type="scientific">marine metagenome</name>
    <dbReference type="NCBI Taxonomy" id="408172"/>
    <lineage>
        <taxon>unclassified sequences</taxon>
        <taxon>metagenomes</taxon>
        <taxon>ecological metagenomes</taxon>
    </lineage>
</organism>
<gene>
    <name evidence="1" type="ORF">METZ01_LOCUS195155</name>
</gene>
<name>A0A382DX47_9ZZZZ</name>
<sequence>MSTYGITIKDASEGKRITLTCEHHGGVIYIVPSESSWVCSKENIDAHAISGFFEDLTSIENTQIAALMQKWGLYYRTLDV</sequence>